<gene>
    <name evidence="6" type="ORF">DFH08DRAFT_838027</name>
</gene>
<dbReference type="PANTHER" id="PTHR46572:SF1">
    <property type="entry name" value="RHO1 GUANINE NUCLEOTIDE EXCHANGE FACTOR TUS1"/>
    <property type="match status" value="1"/>
</dbReference>
<dbReference type="InterPro" id="IPR001331">
    <property type="entry name" value="GDS_CDC24_CS"/>
</dbReference>
<keyword evidence="1" id="KW-0344">Guanine-nucleotide releasing factor</keyword>
<protein>
    <submittedName>
        <fullName evidence="6">Uncharacterized protein</fullName>
    </submittedName>
</protein>
<dbReference type="GO" id="GO:0035556">
    <property type="term" value="P:intracellular signal transduction"/>
    <property type="evidence" value="ECO:0007669"/>
    <property type="project" value="InterPro"/>
</dbReference>
<dbReference type="InterPro" id="IPR035899">
    <property type="entry name" value="DBL_dom_sf"/>
</dbReference>
<evidence type="ECO:0000313" key="7">
    <source>
        <dbReference type="Proteomes" id="UP001218218"/>
    </source>
</evidence>
<feature type="compositionally biased region" description="Polar residues" evidence="2">
    <location>
        <begin position="51"/>
        <end position="78"/>
    </location>
</feature>
<feature type="domain" description="CNH" evidence="5">
    <location>
        <begin position="592"/>
        <end position="911"/>
    </location>
</feature>
<dbReference type="PROSITE" id="PS50010">
    <property type="entry name" value="DH_2"/>
    <property type="match status" value="1"/>
</dbReference>
<accession>A0AAD7ANK2</accession>
<feature type="domain" description="PH" evidence="3">
    <location>
        <begin position="439"/>
        <end position="557"/>
    </location>
</feature>
<dbReference type="Pfam" id="PF00621">
    <property type="entry name" value="RhoGEF"/>
    <property type="match status" value="1"/>
</dbReference>
<dbReference type="Gene3D" id="1.20.900.10">
    <property type="entry name" value="Dbl homology (DH) domain"/>
    <property type="match status" value="1"/>
</dbReference>
<dbReference type="GO" id="GO:0005085">
    <property type="term" value="F:guanyl-nucleotide exchange factor activity"/>
    <property type="evidence" value="ECO:0007669"/>
    <property type="project" value="UniProtKB-KW"/>
</dbReference>
<dbReference type="Pfam" id="PF00780">
    <property type="entry name" value="CNH"/>
    <property type="match status" value="1"/>
</dbReference>
<sequence>MNHPNRPRVDISALPSGARAPQSPHLSSPAYDIQVTPPPYDYGWDVDDSEPQSSGTPRARTQSLFQTPDNPLSRTTSASVMGYMPFPEPQIYRSASATASQAHLGHRHSRSDLGPAAFRLQRDPSVTSFATDASGAYYPNDDTEFYASSSADSHGGSNESGDEASGDMAHLSLHSDGLRLFQTAELSNRNEAWHLLVPPETLDVLGKREVKRQSVMFELFQAERDYVFDLEAVREIYIQGLRSASPPIIRETFLNKFIAEVFGNLDQVVAHHQHMLGALFARQREQHPLVQSVSDIILDTVLREDFRLSYEVYVKNYPLAESRHRKELSQNQAYQAFVQSVSADPRIRKRDLTTFLARPVTRLPRLNLVLGEILKTTDDDHVDKETLPIILDILSSCVKSTEPGIEAAENKVKFWALVQTLVFQQGEIIDMDLYADTRNLVRLAPVSRWNRTEAGISGWTDLTAVLLDNFFILTRDETRPNGAVKRYLVSRPIPLSFLRLGSFNSPAETRRENLVKSSTLYPFSIYHAASKTRRYTFHVGTEAERKKWHTVFREALGLHRARQEANMYFEPKVLTDGFFRLPTIKLKGSKPTGRISSAAPFSAGGRKFLAVGCFSGLFAGHWEEEHFHKALPASNPTSIYAIETVSHKPFHRFIVHHDGALVSYSLDLLGRVGLGQADSKSFVASSEKHETGNVLFSNVIQIGKRVLVVYASKRYFQTTLDLHVMEAVDANSSVLSPKRSNSGGSARFFQKFGDPGFIAKDAHNITALLKTIAISTQDRILILDPTNLTRSAITFVPDFTDPNSTATAEAKTALKRRLEGMKPLGLLRCSGSEILVVYDSLGCYVSRHGGPSRNGGYIRWECKATSFAARGAHVLLFSSNFIEIRNVLTGLLVQVIEGQDIRLLNAADDGILAVMRGEHDDEAGASEKVVELRETSEIVGPRTATVQAPAMWEEWDM</sequence>
<dbReference type="CDD" id="cd00160">
    <property type="entry name" value="RhoGEF"/>
    <property type="match status" value="1"/>
</dbReference>
<dbReference type="SMART" id="SM00233">
    <property type="entry name" value="PH"/>
    <property type="match status" value="1"/>
</dbReference>
<comment type="caution">
    <text evidence="6">The sequence shown here is derived from an EMBL/GenBank/DDBJ whole genome shotgun (WGS) entry which is preliminary data.</text>
</comment>
<feature type="region of interest" description="Disordered" evidence="2">
    <location>
        <begin position="1"/>
        <end position="78"/>
    </location>
</feature>
<dbReference type="SUPFAM" id="SSF50729">
    <property type="entry name" value="PH domain-like"/>
    <property type="match status" value="1"/>
</dbReference>
<dbReference type="InterPro" id="IPR052233">
    <property type="entry name" value="Rho-type_GEFs"/>
</dbReference>
<evidence type="ECO:0000256" key="2">
    <source>
        <dbReference type="SAM" id="MobiDB-lite"/>
    </source>
</evidence>
<evidence type="ECO:0000259" key="3">
    <source>
        <dbReference type="PROSITE" id="PS50003"/>
    </source>
</evidence>
<dbReference type="PANTHER" id="PTHR46572">
    <property type="entry name" value="RHO1 GDP-GTP EXCHANGE PROTEIN 1-RELATED"/>
    <property type="match status" value="1"/>
</dbReference>
<feature type="compositionally biased region" description="Polar residues" evidence="2">
    <location>
        <begin position="147"/>
        <end position="159"/>
    </location>
</feature>
<evidence type="ECO:0000259" key="5">
    <source>
        <dbReference type="PROSITE" id="PS50219"/>
    </source>
</evidence>
<dbReference type="InterPro" id="IPR001180">
    <property type="entry name" value="CNH_dom"/>
</dbReference>
<dbReference type="AlphaFoldDB" id="A0AAD7ANK2"/>
<dbReference type="SMART" id="SM00036">
    <property type="entry name" value="CNH"/>
    <property type="match status" value="1"/>
</dbReference>
<evidence type="ECO:0000313" key="6">
    <source>
        <dbReference type="EMBL" id="KAJ7363992.1"/>
    </source>
</evidence>
<dbReference type="SUPFAM" id="SSF48065">
    <property type="entry name" value="DBL homology domain (DH-domain)"/>
    <property type="match status" value="1"/>
</dbReference>
<proteinExistence type="predicted"/>
<feature type="region of interest" description="Disordered" evidence="2">
    <location>
        <begin position="147"/>
        <end position="168"/>
    </location>
</feature>
<reference evidence="6" key="1">
    <citation type="submission" date="2023-03" db="EMBL/GenBank/DDBJ databases">
        <title>Massive genome expansion in bonnet fungi (Mycena s.s.) driven by repeated elements and novel gene families across ecological guilds.</title>
        <authorList>
            <consortium name="Lawrence Berkeley National Laboratory"/>
            <person name="Harder C.B."/>
            <person name="Miyauchi S."/>
            <person name="Viragh M."/>
            <person name="Kuo A."/>
            <person name="Thoen E."/>
            <person name="Andreopoulos B."/>
            <person name="Lu D."/>
            <person name="Skrede I."/>
            <person name="Drula E."/>
            <person name="Henrissat B."/>
            <person name="Morin E."/>
            <person name="Kohler A."/>
            <person name="Barry K."/>
            <person name="LaButti K."/>
            <person name="Morin E."/>
            <person name="Salamov A."/>
            <person name="Lipzen A."/>
            <person name="Mereny Z."/>
            <person name="Hegedus B."/>
            <person name="Baldrian P."/>
            <person name="Stursova M."/>
            <person name="Weitz H."/>
            <person name="Taylor A."/>
            <person name="Grigoriev I.V."/>
            <person name="Nagy L.G."/>
            <person name="Martin F."/>
            <person name="Kauserud H."/>
        </authorList>
    </citation>
    <scope>NUCLEOTIDE SEQUENCE</scope>
    <source>
        <strain evidence="6">CBHHK002</strain>
    </source>
</reference>
<dbReference type="SMART" id="SM00325">
    <property type="entry name" value="RhoGEF"/>
    <property type="match status" value="1"/>
</dbReference>
<dbReference type="PROSITE" id="PS50003">
    <property type="entry name" value="PH_DOMAIN"/>
    <property type="match status" value="1"/>
</dbReference>
<keyword evidence="7" id="KW-1185">Reference proteome</keyword>
<dbReference type="Gene3D" id="2.30.29.30">
    <property type="entry name" value="Pleckstrin-homology domain (PH domain)/Phosphotyrosine-binding domain (PTB)"/>
    <property type="match status" value="1"/>
</dbReference>
<evidence type="ECO:0000259" key="4">
    <source>
        <dbReference type="PROSITE" id="PS50010"/>
    </source>
</evidence>
<dbReference type="EMBL" id="JARIHO010000003">
    <property type="protein sequence ID" value="KAJ7363992.1"/>
    <property type="molecule type" value="Genomic_DNA"/>
</dbReference>
<dbReference type="InterPro" id="IPR011993">
    <property type="entry name" value="PH-like_dom_sf"/>
</dbReference>
<name>A0AAD7ANK2_9AGAR</name>
<feature type="domain" description="DH" evidence="4">
    <location>
        <begin position="211"/>
        <end position="404"/>
    </location>
</feature>
<dbReference type="Proteomes" id="UP001218218">
    <property type="component" value="Unassembled WGS sequence"/>
</dbReference>
<dbReference type="InterPro" id="IPR000219">
    <property type="entry name" value="DH_dom"/>
</dbReference>
<dbReference type="PROSITE" id="PS50219">
    <property type="entry name" value="CNH"/>
    <property type="match status" value="1"/>
</dbReference>
<dbReference type="InterPro" id="IPR001849">
    <property type="entry name" value="PH_domain"/>
</dbReference>
<evidence type="ECO:0000256" key="1">
    <source>
        <dbReference type="ARBA" id="ARBA00022658"/>
    </source>
</evidence>
<organism evidence="6 7">
    <name type="scientific">Mycena albidolilacea</name>
    <dbReference type="NCBI Taxonomy" id="1033008"/>
    <lineage>
        <taxon>Eukaryota</taxon>
        <taxon>Fungi</taxon>
        <taxon>Dikarya</taxon>
        <taxon>Basidiomycota</taxon>
        <taxon>Agaricomycotina</taxon>
        <taxon>Agaricomycetes</taxon>
        <taxon>Agaricomycetidae</taxon>
        <taxon>Agaricales</taxon>
        <taxon>Marasmiineae</taxon>
        <taxon>Mycenaceae</taxon>
        <taxon>Mycena</taxon>
    </lineage>
</organism>
<dbReference type="PROSITE" id="PS00741">
    <property type="entry name" value="DH_1"/>
    <property type="match status" value="1"/>
</dbReference>